<dbReference type="PANTHER" id="PTHR46877:SF14">
    <property type="entry name" value="RECEPTOR PROTEIN-TYROSINE KINASE"/>
    <property type="match status" value="1"/>
</dbReference>
<evidence type="ECO:0000313" key="13">
    <source>
        <dbReference type="Proteomes" id="UP000515163"/>
    </source>
</evidence>
<dbReference type="SUPFAM" id="SSF49785">
    <property type="entry name" value="Galactose-binding domain-like"/>
    <property type="match status" value="1"/>
</dbReference>
<dbReference type="SUPFAM" id="SSF49265">
    <property type="entry name" value="Fibronectin type III"/>
    <property type="match status" value="1"/>
</dbReference>
<dbReference type="PROSITE" id="PS50853">
    <property type="entry name" value="FN3"/>
    <property type="match status" value="1"/>
</dbReference>
<keyword evidence="6 9" id="KW-1133">Transmembrane helix</keyword>
<dbReference type="CDD" id="cd00063">
    <property type="entry name" value="FN3"/>
    <property type="match status" value="1"/>
</dbReference>
<dbReference type="PROSITE" id="PS51550">
    <property type="entry name" value="EPH_LBD"/>
    <property type="match status" value="1"/>
</dbReference>
<keyword evidence="8" id="KW-0675">Receptor</keyword>
<feature type="transmembrane region" description="Helical" evidence="9">
    <location>
        <begin position="581"/>
        <end position="603"/>
    </location>
</feature>
<dbReference type="InterPro" id="IPR001090">
    <property type="entry name" value="Ephrin_rcpt_lig-bd_dom"/>
</dbReference>
<evidence type="ECO:0000256" key="10">
    <source>
        <dbReference type="SAM" id="SignalP"/>
    </source>
</evidence>
<dbReference type="Gene3D" id="2.60.40.1770">
    <property type="entry name" value="ephrin a2 ectodomain"/>
    <property type="match status" value="1"/>
</dbReference>
<evidence type="ECO:0000256" key="8">
    <source>
        <dbReference type="ARBA" id="ARBA00023170"/>
    </source>
</evidence>
<dbReference type="SMART" id="SM01411">
    <property type="entry name" value="Ephrin_rec_like"/>
    <property type="match status" value="1"/>
</dbReference>
<dbReference type="InterPro" id="IPR009030">
    <property type="entry name" value="Growth_fac_rcpt_cys_sf"/>
</dbReference>
<evidence type="ECO:0000313" key="14">
    <source>
        <dbReference type="RefSeq" id="XP_031560420.1"/>
    </source>
</evidence>
<dbReference type="InterPro" id="IPR003961">
    <property type="entry name" value="FN3_dom"/>
</dbReference>
<proteinExistence type="predicted"/>
<dbReference type="GO" id="GO:0030425">
    <property type="term" value="C:dendrite"/>
    <property type="evidence" value="ECO:0007669"/>
    <property type="project" value="TreeGrafter"/>
</dbReference>
<evidence type="ECO:0000259" key="12">
    <source>
        <dbReference type="PROSITE" id="PS51550"/>
    </source>
</evidence>
<keyword evidence="4" id="KW-0547">Nucleotide-binding</keyword>
<evidence type="ECO:0000256" key="2">
    <source>
        <dbReference type="ARBA" id="ARBA00022692"/>
    </source>
</evidence>
<sequence length="649" mass="71071">MYPSQKNSLFLALVVARTVAAVLGYEEILMNYAYTDPAWQWVTKYRLAEGNGWARDSQTGKYITCDIPSTKTNSTNSWMISDYVPLNNANAVHLSITFTARHCDLASYPFCKNSIGLYILESDIIEVGGITMEAILAGNFSNVADAIASNVWTDRNNIPENVHNVSFPTTKKGIYLAFRDTGACVALVKVRMTSYQCPSVVSGGAVFNKTASPMPGLKTKVKGECLGMSENLANGSSLYLGCYSNGTWSSNLRVTCQCKAGYQPGDRVCQACPDGSYKPTTGNTMCVPCPVNSYSNTTRTGCLCSMGYYRTNSDPPNGKCTAPPSSPRDLSSTLIGPRFVLLSWQRPLNDGGHNDLLYSIDCYRCNHGNTRDYDNSRNVSRYCNQSCESTLRYTPSANKIPFTHVTIFGLAPGFSYLFRVTAENGVSRLGTNVTDNYTEVSTSIPNPVVPKLIVSFVGSDVTVLSWSSKEDNQSTSFFYYSVSCAACDKELSDCITSCNTACGNAIQYLPRKDQIEGSFAVVSQLKEATKYKFKLSVTERDSDGYRSDTSVVCVTTKNSGNAAEVNGQRDQGKDISLYSKIALGVSGGFLLLSIVLLMVTVCLRNKWYRQAKSMHSGSSASAFSYTNELKPIENLVFMEETNLENVRQN</sequence>
<evidence type="ECO:0000256" key="5">
    <source>
        <dbReference type="ARBA" id="ARBA00022840"/>
    </source>
</evidence>
<dbReference type="InterPro" id="IPR050449">
    <property type="entry name" value="Ephrin_rcpt_TKs"/>
</dbReference>
<keyword evidence="10" id="KW-0732">Signal</keyword>
<dbReference type="InterPro" id="IPR008979">
    <property type="entry name" value="Galactose-bd-like_sf"/>
</dbReference>
<dbReference type="InterPro" id="IPR013783">
    <property type="entry name" value="Ig-like_fold"/>
</dbReference>
<keyword evidence="5" id="KW-0067">ATP-binding</keyword>
<dbReference type="PANTHER" id="PTHR46877">
    <property type="entry name" value="EPH RECEPTOR A5"/>
    <property type="match status" value="1"/>
</dbReference>
<dbReference type="Gene3D" id="2.60.120.260">
    <property type="entry name" value="Galactose-binding domain-like"/>
    <property type="match status" value="1"/>
</dbReference>
<evidence type="ECO:0000313" key="15">
    <source>
        <dbReference type="RefSeq" id="XP_031560421.1"/>
    </source>
</evidence>
<accession>A0A6P8I6R9</accession>
<dbReference type="SMART" id="SM00060">
    <property type="entry name" value="FN3"/>
    <property type="match status" value="2"/>
</dbReference>
<dbReference type="KEGG" id="aten:116296533"/>
<organism evidence="13 14">
    <name type="scientific">Actinia tenebrosa</name>
    <name type="common">Australian red waratah sea anemone</name>
    <dbReference type="NCBI Taxonomy" id="6105"/>
    <lineage>
        <taxon>Eukaryota</taxon>
        <taxon>Metazoa</taxon>
        <taxon>Cnidaria</taxon>
        <taxon>Anthozoa</taxon>
        <taxon>Hexacorallia</taxon>
        <taxon>Actiniaria</taxon>
        <taxon>Actiniidae</taxon>
        <taxon>Actinia</taxon>
    </lineage>
</organism>
<keyword evidence="2 9" id="KW-0812">Transmembrane</keyword>
<evidence type="ECO:0000256" key="7">
    <source>
        <dbReference type="ARBA" id="ARBA00023136"/>
    </source>
</evidence>
<evidence type="ECO:0000256" key="6">
    <source>
        <dbReference type="ARBA" id="ARBA00022989"/>
    </source>
</evidence>
<evidence type="ECO:0000256" key="3">
    <source>
        <dbReference type="ARBA" id="ARBA00022737"/>
    </source>
</evidence>
<feature type="signal peptide" evidence="10">
    <location>
        <begin position="1"/>
        <end position="24"/>
    </location>
</feature>
<dbReference type="GO" id="GO:0005524">
    <property type="term" value="F:ATP binding"/>
    <property type="evidence" value="ECO:0007669"/>
    <property type="project" value="UniProtKB-KW"/>
</dbReference>
<dbReference type="Gene3D" id="2.60.40.10">
    <property type="entry name" value="Immunoglobulins"/>
    <property type="match status" value="2"/>
</dbReference>
<feature type="domain" description="Fibronectin type-III" evidence="11">
    <location>
        <begin position="326"/>
        <end position="445"/>
    </location>
</feature>
<keyword evidence="7 9" id="KW-0472">Membrane</keyword>
<reference evidence="14 15" key="1">
    <citation type="submission" date="2025-04" db="UniProtKB">
        <authorList>
            <consortium name="RefSeq"/>
        </authorList>
    </citation>
    <scope>IDENTIFICATION</scope>
    <source>
        <tissue evidence="14 15">Tentacle</tissue>
    </source>
</reference>
<dbReference type="AlphaFoldDB" id="A0A6P8I6R9"/>
<keyword evidence="13" id="KW-1185">Reference proteome</keyword>
<protein>
    <submittedName>
        <fullName evidence="14 15">Ephrin type-B receptor 6-like</fullName>
    </submittedName>
</protein>
<dbReference type="RefSeq" id="XP_031560420.1">
    <property type="nucleotide sequence ID" value="XM_031704560.1"/>
</dbReference>
<dbReference type="GO" id="GO:0005005">
    <property type="term" value="F:transmembrane-ephrin receptor activity"/>
    <property type="evidence" value="ECO:0007669"/>
    <property type="project" value="TreeGrafter"/>
</dbReference>
<evidence type="ECO:0000259" key="11">
    <source>
        <dbReference type="PROSITE" id="PS50853"/>
    </source>
</evidence>
<comment type="subcellular location">
    <subcellularLocation>
        <location evidence="1">Membrane</location>
        <topology evidence="1">Single-pass membrane protein</topology>
    </subcellularLocation>
</comment>
<keyword evidence="3" id="KW-0677">Repeat</keyword>
<dbReference type="GO" id="GO:0007411">
    <property type="term" value="P:axon guidance"/>
    <property type="evidence" value="ECO:0007669"/>
    <property type="project" value="TreeGrafter"/>
</dbReference>
<evidence type="ECO:0000256" key="1">
    <source>
        <dbReference type="ARBA" id="ARBA00004167"/>
    </source>
</evidence>
<dbReference type="Gene3D" id="2.10.50.10">
    <property type="entry name" value="Tumor Necrosis Factor Receptor, subunit A, domain 2"/>
    <property type="match status" value="1"/>
</dbReference>
<dbReference type="OrthoDB" id="4062651at2759"/>
<feature type="chain" id="PRO_5044653141" evidence="10">
    <location>
        <begin position="25"/>
        <end position="649"/>
    </location>
</feature>
<dbReference type="SUPFAM" id="SSF57184">
    <property type="entry name" value="Growth factor receptor domain"/>
    <property type="match status" value="1"/>
</dbReference>
<dbReference type="Proteomes" id="UP000515163">
    <property type="component" value="Unplaced"/>
</dbReference>
<evidence type="ECO:0000256" key="9">
    <source>
        <dbReference type="SAM" id="Phobius"/>
    </source>
</evidence>
<dbReference type="SMART" id="SM00615">
    <property type="entry name" value="EPH_lbd"/>
    <property type="match status" value="1"/>
</dbReference>
<dbReference type="InterPro" id="IPR036116">
    <property type="entry name" value="FN3_sf"/>
</dbReference>
<gene>
    <name evidence="14 15" type="primary">LOC116296533</name>
</gene>
<feature type="domain" description="Eph LBD" evidence="12">
    <location>
        <begin position="10"/>
        <end position="202"/>
    </location>
</feature>
<dbReference type="Pfam" id="PF01404">
    <property type="entry name" value="Ephrin_lbd"/>
    <property type="match status" value="1"/>
</dbReference>
<name>A0A6P8I6R9_ACTTE</name>
<evidence type="ECO:0000256" key="4">
    <source>
        <dbReference type="ARBA" id="ARBA00022741"/>
    </source>
</evidence>
<dbReference type="GeneID" id="116296533"/>
<dbReference type="RefSeq" id="XP_031560421.1">
    <property type="nucleotide sequence ID" value="XM_031704561.1"/>
</dbReference>
<dbReference type="FunFam" id="2.10.50.10:FF:000001">
    <property type="entry name" value="Ephrin type-A receptor 5"/>
    <property type="match status" value="1"/>
</dbReference>
<dbReference type="GO" id="GO:0005886">
    <property type="term" value="C:plasma membrane"/>
    <property type="evidence" value="ECO:0007669"/>
    <property type="project" value="TreeGrafter"/>
</dbReference>